<keyword evidence="5" id="KW-1015">Disulfide bond</keyword>
<feature type="chain" id="PRO_5047081050" evidence="6">
    <location>
        <begin position="17"/>
        <end position="1240"/>
    </location>
</feature>
<keyword evidence="3 6" id="KW-0732">Signal</keyword>
<keyword evidence="2" id="KW-0964">Secreted</keyword>
<dbReference type="InterPro" id="IPR036383">
    <property type="entry name" value="TSP1_rpt_sf"/>
</dbReference>
<protein>
    <submittedName>
        <fullName evidence="9">SCO-spondin-like isoform X2</fullName>
    </submittedName>
</protein>
<organism evidence="8 9">
    <name type="scientific">Hydra vulgaris</name>
    <name type="common">Hydra</name>
    <name type="synonym">Hydra attenuata</name>
    <dbReference type="NCBI Taxonomy" id="6087"/>
    <lineage>
        <taxon>Eukaryota</taxon>
        <taxon>Metazoa</taxon>
        <taxon>Cnidaria</taxon>
        <taxon>Hydrozoa</taxon>
        <taxon>Hydroidolina</taxon>
        <taxon>Anthoathecata</taxon>
        <taxon>Aplanulata</taxon>
        <taxon>Hydridae</taxon>
        <taxon>Hydra</taxon>
    </lineage>
</organism>
<dbReference type="GeneID" id="136080637"/>
<dbReference type="PANTHER" id="PTHR22906:SF43">
    <property type="entry name" value="PROPERDIN"/>
    <property type="match status" value="1"/>
</dbReference>
<comment type="subcellular location">
    <subcellularLocation>
        <location evidence="1">Secreted</location>
    </subcellularLocation>
</comment>
<accession>A0ABM4BWL4</accession>
<dbReference type="InterPro" id="IPR016186">
    <property type="entry name" value="C-type_lectin-like/link_sf"/>
</dbReference>
<evidence type="ECO:0000256" key="6">
    <source>
        <dbReference type="SAM" id="SignalP"/>
    </source>
</evidence>
<feature type="domain" description="C-type lectin" evidence="7">
    <location>
        <begin position="394"/>
        <end position="504"/>
    </location>
</feature>
<dbReference type="CDD" id="cd00037">
    <property type="entry name" value="CLECT"/>
    <property type="match status" value="1"/>
</dbReference>
<dbReference type="PROSITE" id="PS50092">
    <property type="entry name" value="TSP1"/>
    <property type="match status" value="11"/>
</dbReference>
<dbReference type="PROSITE" id="PS50041">
    <property type="entry name" value="C_TYPE_LECTIN_2"/>
    <property type="match status" value="1"/>
</dbReference>
<evidence type="ECO:0000256" key="3">
    <source>
        <dbReference type="ARBA" id="ARBA00022729"/>
    </source>
</evidence>
<dbReference type="Gene3D" id="3.10.100.10">
    <property type="entry name" value="Mannose-Binding Protein A, subunit A"/>
    <property type="match status" value="1"/>
</dbReference>
<evidence type="ECO:0000259" key="7">
    <source>
        <dbReference type="PROSITE" id="PS50041"/>
    </source>
</evidence>
<evidence type="ECO:0000256" key="4">
    <source>
        <dbReference type="ARBA" id="ARBA00022737"/>
    </source>
</evidence>
<dbReference type="RefSeq" id="XP_065653614.1">
    <property type="nucleotide sequence ID" value="XM_065797542.1"/>
</dbReference>
<dbReference type="InterPro" id="IPR052065">
    <property type="entry name" value="Compl_asym_regulator"/>
</dbReference>
<sequence>MLIILVFVISISHISTTFITGLSHELFRFKDVFDMVKTQKQNVNYLKDPDYYKILDHFNATADSENFYGYRIHGWFHAPITGSYRFVNYCEQSFNLYISSDMDPAKKKLILKQVQSSQSSIKQFRVADMSSSVPVFMEENNIYYIEAIFPVMKPANCFSLGVRLPRQSDVVQPIQKEWLSPIRIETCISLDCEQPANEMCIFENKKYAICTCKSGYKILNKVVFCRENFFIGQDFVSQTNNQIASIRTIFKEFSVSFDIYPLFFDNVWQNVIHLTSAGNQERYGDRIPGVFPKNDSFYISSAINGSADNAFVYNNLFPLNTWSSIHISQKLFYAKYSYIIKLNKTTIFSTINTKAEDFQNVKVYASDPWHKTLKGFIRNLSISSGSTGGFQKGNNGYYYKFFDINMKWETAKQQCQIQGGRLATDENSDLQDILLKNKGKVYWIGASYDSIQAQWVWVNQVKVLGTRWKMGKPVITKQSGCLKIEKDLYWDNSDCKLLLPFLCQIGLWSDWNNWSSCSILCGDGVMVRTRLCGNTLYPIQCSHGALLNETKNCKIDCNGNWGNWGTWSTCSSTCESGISKRTRECNNTEYLCDGNKTEFKSCNNIQACKGDWETWSSWSLCSSSCNLGFTTRVRLCNSSKYLCEGNSTEIFGCLNKPCEGAWQKWNEWSSCNTTCGGGVLIRTRVCNDVLECPGNNVEYLRCYSNKTCQGSWQEWNEWSSCNTTCGQGFANRTRACSNDFLCLGNKIEYLKCYSNKTCQGAWQEWNEWSSCNTTCGEGFVNRTRACQHSFVCPGNKYEYLKCYSSKTCQGAWEEWNEWSSCNSTCGDGYVNRTRVCSDTFVCPGNKIEYLKCYSNKTCQGAWQEWNKWSSCNSTCGDGFVNRTRVCSDVFACPGNKVEFLKCYTNATCQVKWSHWSKWENCNVSCGYGYKNRTRSCNRKNLFEWCSGESVETNQCFGNFTCERNWTNWSEWSMCNISCGYGFMNRTRVCNTTYTYEWCLGQSFENSICYSNQSCIVERQWSPWGGCSKTCGQGIMFRSLLKLTHTDEEVQETQNCSLIMCPVDGGWSEWGNFGPCSKTCGDGLMVRLRHCNKPLPRDGGLYCFGLNSDYRNCELDTICPVHGGWSDWTTWSQCNQPCNGGVMKRFRDCINPIPSSGGRECDGINKDVVSCNMHKCRSATINLVMYFPEEFYAHDYAKPNSKPSLILKEKIKYLMNKISEEHLAEKYFSVEIHSMKNITMN</sequence>
<evidence type="ECO:0000256" key="1">
    <source>
        <dbReference type="ARBA" id="ARBA00004613"/>
    </source>
</evidence>
<evidence type="ECO:0000313" key="9">
    <source>
        <dbReference type="RefSeq" id="XP_065653614.1"/>
    </source>
</evidence>
<evidence type="ECO:0000313" key="8">
    <source>
        <dbReference type="Proteomes" id="UP001652625"/>
    </source>
</evidence>
<dbReference type="Gene3D" id="2.20.100.10">
    <property type="entry name" value="Thrombospondin type-1 (TSP1) repeat"/>
    <property type="match status" value="12"/>
</dbReference>
<dbReference type="SUPFAM" id="SSF82895">
    <property type="entry name" value="TSP-1 type 1 repeat"/>
    <property type="match status" value="13"/>
</dbReference>
<dbReference type="PANTHER" id="PTHR22906">
    <property type="entry name" value="PROPERDIN"/>
    <property type="match status" value="1"/>
</dbReference>
<dbReference type="InterPro" id="IPR001304">
    <property type="entry name" value="C-type_lectin-like"/>
</dbReference>
<dbReference type="SMART" id="SM00209">
    <property type="entry name" value="TSP1"/>
    <property type="match status" value="13"/>
</dbReference>
<keyword evidence="8" id="KW-1185">Reference proteome</keyword>
<name>A0ABM4BWL4_HYDVU</name>
<evidence type="ECO:0000256" key="5">
    <source>
        <dbReference type="ARBA" id="ARBA00023157"/>
    </source>
</evidence>
<dbReference type="SMART" id="SM00034">
    <property type="entry name" value="CLECT"/>
    <property type="match status" value="1"/>
</dbReference>
<evidence type="ECO:0000256" key="2">
    <source>
        <dbReference type="ARBA" id="ARBA00022525"/>
    </source>
</evidence>
<proteinExistence type="predicted"/>
<reference evidence="9" key="1">
    <citation type="submission" date="2025-08" db="UniProtKB">
        <authorList>
            <consortium name="RefSeq"/>
        </authorList>
    </citation>
    <scope>IDENTIFICATION</scope>
</reference>
<dbReference type="Pfam" id="PF00090">
    <property type="entry name" value="TSP_1"/>
    <property type="match status" value="13"/>
</dbReference>
<keyword evidence="4" id="KW-0677">Repeat</keyword>
<dbReference type="SUPFAM" id="SSF56436">
    <property type="entry name" value="C-type lectin-like"/>
    <property type="match status" value="1"/>
</dbReference>
<dbReference type="Proteomes" id="UP001652625">
    <property type="component" value="Chromosome 05"/>
</dbReference>
<feature type="signal peptide" evidence="6">
    <location>
        <begin position="1"/>
        <end position="16"/>
    </location>
</feature>
<dbReference type="InterPro" id="IPR000884">
    <property type="entry name" value="TSP1_rpt"/>
</dbReference>
<gene>
    <name evidence="9" type="primary">LOC136080637</name>
</gene>
<dbReference type="InterPro" id="IPR016187">
    <property type="entry name" value="CTDL_fold"/>
</dbReference>